<proteinExistence type="predicted"/>
<feature type="compositionally biased region" description="Polar residues" evidence="2">
    <location>
        <begin position="778"/>
        <end position="788"/>
    </location>
</feature>
<comment type="caution">
    <text evidence="3">The sequence shown here is derived from an EMBL/GenBank/DDBJ whole genome shotgun (WGS) entry which is preliminary data.</text>
</comment>
<dbReference type="EMBL" id="MHLN01000050">
    <property type="protein sequence ID" value="OGZ09538.1"/>
    <property type="molecule type" value="Genomic_DNA"/>
</dbReference>
<dbReference type="Proteomes" id="UP000178099">
    <property type="component" value="Unassembled WGS sequence"/>
</dbReference>
<evidence type="ECO:0000256" key="2">
    <source>
        <dbReference type="SAM" id="MobiDB-lite"/>
    </source>
</evidence>
<evidence type="ECO:0000256" key="1">
    <source>
        <dbReference type="SAM" id="Coils"/>
    </source>
</evidence>
<evidence type="ECO:0000313" key="4">
    <source>
        <dbReference type="Proteomes" id="UP000178099"/>
    </source>
</evidence>
<organism evidence="3 4">
    <name type="scientific">Candidatus Lloydbacteria bacterium RIFCSPHIGHO2_02_FULL_51_22</name>
    <dbReference type="NCBI Taxonomy" id="1798663"/>
    <lineage>
        <taxon>Bacteria</taxon>
        <taxon>Candidatus Lloydiibacteriota</taxon>
    </lineage>
</organism>
<keyword evidence="1" id="KW-0175">Coiled coil</keyword>
<evidence type="ECO:0000313" key="3">
    <source>
        <dbReference type="EMBL" id="OGZ09538.1"/>
    </source>
</evidence>
<sequence length="1100" mass="123593">MTTEKEAGHESAETALREELVTLLKKNSDAKGVLNKGSLRTPDGKRMLEITRVELRLNWLEMTRLLQKSKTTLEKLFSEHGIRKAKDPHTDWSPERVALVKEWYGKSGAIRTKDESAKLRDEMVREVNKLPGKKVGPNAIRCMARDYEWGVWGYRTREGTGTHGFEKRVSARVEELVNDGALAKMPAKEGLAALYKKISEEFPGVISEKTFQKRVERIVWEGSSTARKRDRALQDIVRVNLDSEKEFHPRFPNIPLEFVKTRTRWHRGVNTTAKRTDRALPGIGRIRASKELGDLSKFVMPQTSFATPFAVVPLVKLSDCWTLMILNGANFGTRHGRDIVGNVARRALSEAKERGDKAVILTNILTLDLKKAGGPIKVGRGLVMGDNINPNIFADPVYRGEAERIVRESPKDEMVYQTSEELLDNVLAGWRKVCVKPDKKPEYDGPIFIILGINEEELIRSVAYWELNYWTKRKQSEISALLSVAKHALAEALKEEEFKRAEELERELDTLQERLNRTVITNVASQEQQRFYEQARALVVRKIEQAIPRAKVIGQNSTYLLIGGKRVKMVIPGHDKVTDTLLADFSRGYGPEHLGGELADATVICHPWSLQFRMTVREADSKGKRGSARVFVAPIAVDDVFLRSVLKTTVRKSHPLGRAVFDGTFKSGVLRLSCTNGGLIDADVLSVESLEKFKEYKNPRMQNGTRCALYGRGPKYLWIHTATDQHWGGRAKEFVTSRLPGERKGMRLGATEAVFELMRQGKLCEKDAMRVHLFATNDDPTQGQNFPARTQPDPHERSFHDTEQEWLKMLAEAKRTEDPKAREEIVARAGEAILSQLEKRGSDFPHEQMLQMITRHVSANADVFSAILSRNQNAGLIIRGVGEFGNAEHGGHDTRNVGVVNFGSGNHLGNTVDGEIIEGPFYALHLRTLLLGMPKWQGEKALLEKLIVAPLYSGTAMAWGTVKVPHGYEYGLDLRASPPRMAGWGDPLLGAVRNDSQRGNYSRIFEGRLTLKTYGDKHFFAAVRTQYAFYHMCAAGTHTDCYGERGFPPNNTGVSFVGLPADGPESGPILLRILPIDVIRDFVETNPRPFDWEKFLPNPA</sequence>
<dbReference type="AlphaFoldDB" id="A0A1G2D9U8"/>
<gene>
    <name evidence="3" type="ORF">A3D67_03835</name>
</gene>
<feature type="region of interest" description="Disordered" evidence="2">
    <location>
        <begin position="777"/>
        <end position="798"/>
    </location>
</feature>
<protein>
    <submittedName>
        <fullName evidence="3">Uncharacterized protein</fullName>
    </submittedName>
</protein>
<reference evidence="3 4" key="1">
    <citation type="journal article" date="2016" name="Nat. Commun.">
        <title>Thousands of microbial genomes shed light on interconnected biogeochemical processes in an aquifer system.</title>
        <authorList>
            <person name="Anantharaman K."/>
            <person name="Brown C.T."/>
            <person name="Hug L.A."/>
            <person name="Sharon I."/>
            <person name="Castelle C.J."/>
            <person name="Probst A.J."/>
            <person name="Thomas B.C."/>
            <person name="Singh A."/>
            <person name="Wilkins M.J."/>
            <person name="Karaoz U."/>
            <person name="Brodie E.L."/>
            <person name="Williams K.H."/>
            <person name="Hubbard S.S."/>
            <person name="Banfield J.F."/>
        </authorList>
    </citation>
    <scope>NUCLEOTIDE SEQUENCE [LARGE SCALE GENOMIC DNA]</scope>
</reference>
<name>A0A1G2D9U8_9BACT</name>
<accession>A0A1G2D9U8</accession>
<feature type="coiled-coil region" evidence="1">
    <location>
        <begin position="487"/>
        <end position="521"/>
    </location>
</feature>